<dbReference type="Proteomes" id="UP000024404">
    <property type="component" value="Unassembled WGS sequence"/>
</dbReference>
<reference evidence="2" key="1">
    <citation type="submission" date="2013-10" db="EMBL/GenBank/DDBJ databases">
        <title>Genome sequencing of Onchocerca volvulus.</title>
        <authorList>
            <person name="Cotton J."/>
            <person name="Tsai J."/>
            <person name="Stanley E."/>
            <person name="Tracey A."/>
            <person name="Holroyd N."/>
            <person name="Lustigman S."/>
            <person name="Berriman M."/>
        </authorList>
    </citation>
    <scope>NUCLEOTIDE SEQUENCE</scope>
</reference>
<name>A0A8R1TZJ0_ONCVO</name>
<keyword evidence="2" id="KW-1185">Reference proteome</keyword>
<protein>
    <submittedName>
        <fullName evidence="1">Uncharacterized protein</fullName>
    </submittedName>
</protein>
<organism evidence="1 2">
    <name type="scientific">Onchocerca volvulus</name>
    <dbReference type="NCBI Taxonomy" id="6282"/>
    <lineage>
        <taxon>Eukaryota</taxon>
        <taxon>Metazoa</taxon>
        <taxon>Ecdysozoa</taxon>
        <taxon>Nematoda</taxon>
        <taxon>Chromadorea</taxon>
        <taxon>Rhabditida</taxon>
        <taxon>Spirurina</taxon>
        <taxon>Spiruromorpha</taxon>
        <taxon>Filarioidea</taxon>
        <taxon>Onchocercidae</taxon>
        <taxon>Onchocerca</taxon>
    </lineage>
</organism>
<reference evidence="1" key="2">
    <citation type="submission" date="2022-06" db="UniProtKB">
        <authorList>
            <consortium name="EnsemblMetazoa"/>
        </authorList>
    </citation>
    <scope>IDENTIFICATION</scope>
</reference>
<accession>A0A8R1TZJ0</accession>
<dbReference type="EnsemblMetazoa" id="OVOC873.1">
    <property type="protein sequence ID" value="OVOC873.1"/>
    <property type="gene ID" value="WBGene00237682"/>
</dbReference>
<evidence type="ECO:0000313" key="1">
    <source>
        <dbReference type="EnsemblMetazoa" id="OVOC873.1"/>
    </source>
</evidence>
<dbReference type="AlphaFoldDB" id="A0A8R1TZJ0"/>
<sequence>MLSGRQLFLPLQDESQLVSSCVGDVPTAQRKFTARCISDILLRPRRHQRNIASTRIIQPHSQSNAQHQATQCVRNAPSSWHAAEFSLRLLQLFPSVFSLRVRMCVCVFVYERTMIRGKYYKQGLKGKGKVWRVTGGKEGIVRL</sequence>
<evidence type="ECO:0000313" key="2">
    <source>
        <dbReference type="Proteomes" id="UP000024404"/>
    </source>
</evidence>
<proteinExistence type="predicted"/>
<dbReference type="EMBL" id="CMVM020000023">
    <property type="status" value="NOT_ANNOTATED_CDS"/>
    <property type="molecule type" value="Genomic_DNA"/>
</dbReference>